<feature type="transmembrane region" description="Helical" evidence="12">
    <location>
        <begin position="345"/>
        <end position="367"/>
    </location>
</feature>
<dbReference type="Pfam" id="PF07802">
    <property type="entry name" value="GCK"/>
    <property type="match status" value="1"/>
</dbReference>
<dbReference type="CDD" id="cd14476">
    <property type="entry name" value="SPX_PHO1_like"/>
    <property type="match status" value="1"/>
</dbReference>
<comment type="similarity">
    <text evidence="2">Belongs to the SYG1 (TC 2.A.94) family.</text>
</comment>
<feature type="transmembrane region" description="Helical" evidence="12">
    <location>
        <begin position="594"/>
        <end position="612"/>
    </location>
</feature>
<dbReference type="PROSITE" id="PS51380">
    <property type="entry name" value="EXS"/>
    <property type="match status" value="1"/>
</dbReference>
<dbReference type="Pfam" id="PF03105">
    <property type="entry name" value="SPX"/>
    <property type="match status" value="1"/>
</dbReference>
<organism evidence="15 16">
    <name type="scientific">Chenopodium quinoa</name>
    <name type="common">Quinoa</name>
    <dbReference type="NCBI Taxonomy" id="63459"/>
    <lineage>
        <taxon>Eukaryota</taxon>
        <taxon>Viridiplantae</taxon>
        <taxon>Streptophyta</taxon>
        <taxon>Embryophyta</taxon>
        <taxon>Tracheophyta</taxon>
        <taxon>Spermatophyta</taxon>
        <taxon>Magnoliopsida</taxon>
        <taxon>eudicotyledons</taxon>
        <taxon>Gunneridae</taxon>
        <taxon>Pentapetalae</taxon>
        <taxon>Caryophyllales</taxon>
        <taxon>Chenopodiaceae</taxon>
        <taxon>Chenopodioideae</taxon>
        <taxon>Atripliceae</taxon>
        <taxon>Chenopodium</taxon>
    </lineage>
</organism>
<evidence type="ECO:0000256" key="12">
    <source>
        <dbReference type="SAM" id="Phobius"/>
    </source>
</evidence>
<keyword evidence="5" id="KW-0592">Phosphate transport</keyword>
<evidence type="ECO:0000256" key="8">
    <source>
        <dbReference type="ARBA" id="ARBA00023136"/>
    </source>
</evidence>
<keyword evidence="4" id="KW-1003">Cell membrane</keyword>
<evidence type="ECO:0000256" key="11">
    <source>
        <dbReference type="SAM" id="MobiDB-lite"/>
    </source>
</evidence>
<sequence>MKFGKEYKQQMVPEWVEAYMDYNGLKKILREIRQSRVPRTPQTPMRALQQRFSMYSPFRGSGIELSNQRSRGDIEDQAIKVSPYLGESNRTFYRTKLLFPTEDTDREDEVKFFKKLDEELNKVNAFYRDKVDEVVRDAAELNKQMDAYMALRIKVQNPGVKRSDPEVPMEPLRARTQAEAPSSSETGGGREIVSPTNNGSDLLKVLNHVKINNTLQGPISVMRGLLRDFKDKELSFSKEELKQVEERLKTAFTEFYQELRLLRNYSFMNLSAFAKIMKKYEKTTSRSAARSYMKIVDKSYLGNCDEVTKLMDDLEHLFIKHFFNANRREGMKPLRPIKRREKHRVTFLSGFFFGCTIALVLAIILMMRARKIMEKGQEGSNYLNNMFGLYSLFLYIVLHMFMYAGDIYVWKRYRVNYPFIFNFKQGTDVGYREVFLLSNGLAVLALAGFLANSNIFIGLRESDSKNYAKLIPLLVLLVFLVVTFCPFNIIFRSSRFFLIKCLCRCICAPFYEVTLADFFLADQLTSQISAIRSIEFYICYYSRQDFPQGQSKCHKYGVYNAFYFVIAIIPYWIRCFQCLRRLVQERDSIHGYNALKYLMAIIAVVIRTVYELKGGTPWLVMALVTSAMAVGYNTYWDIVVDWGLMRQNSKNFFLRDRLLVSHKSVYYVAMVNNVLLRAAWLQLVLEFNVPGLQKTAISTTISCLEIIRRGIWNFFRLENEHVNNVGGGCKDEFVAWEKCVEDSEKNQEDIVEKCFEVTGNLKKCMIAHSDYYEPILRAEKAAEEEVKQEMDREAAAKSDEQGSDVKVVEEKAEIEVQKEN</sequence>
<dbReference type="Pfam" id="PF03124">
    <property type="entry name" value="EXS"/>
    <property type="match status" value="1"/>
</dbReference>
<proteinExistence type="inferred from homology"/>
<dbReference type="EnsemblPlants" id="AUR62032825-RA">
    <property type="protein sequence ID" value="AUR62032825-RA:cds"/>
    <property type="gene ID" value="AUR62032825"/>
</dbReference>
<dbReference type="InterPro" id="IPR004331">
    <property type="entry name" value="SPX_dom"/>
</dbReference>
<dbReference type="GO" id="GO:0006817">
    <property type="term" value="P:phosphate ion transport"/>
    <property type="evidence" value="ECO:0007669"/>
    <property type="project" value="UniProtKB-KW"/>
</dbReference>
<feature type="transmembrane region" description="Helical" evidence="12">
    <location>
        <begin position="618"/>
        <end position="644"/>
    </location>
</feature>
<dbReference type="AlphaFoldDB" id="A0A803MNH4"/>
<dbReference type="GO" id="GO:0005802">
    <property type="term" value="C:trans-Golgi network"/>
    <property type="evidence" value="ECO:0007669"/>
    <property type="project" value="TreeGrafter"/>
</dbReference>
<protein>
    <submittedName>
        <fullName evidence="15">Uncharacterized protein</fullName>
    </submittedName>
</protein>
<feature type="transmembrane region" description="Helical" evidence="12">
    <location>
        <begin position="431"/>
        <end position="450"/>
    </location>
</feature>
<dbReference type="OMA" id="RNWMIMA"/>
<evidence type="ECO:0000259" key="14">
    <source>
        <dbReference type="PROSITE" id="PS51382"/>
    </source>
</evidence>
<feature type="coiled-coil region" evidence="10">
    <location>
        <begin position="124"/>
        <end position="151"/>
    </location>
</feature>
<dbReference type="GO" id="GO:0000822">
    <property type="term" value="F:inositol hexakisphosphate binding"/>
    <property type="evidence" value="ECO:0007669"/>
    <property type="project" value="TreeGrafter"/>
</dbReference>
<dbReference type="PANTHER" id="PTHR10783:SF104">
    <property type="entry name" value="PHOSPHATE TRANSPORTER PHO1 HOMOLOG 10"/>
    <property type="match status" value="1"/>
</dbReference>
<evidence type="ECO:0000313" key="16">
    <source>
        <dbReference type="Proteomes" id="UP000596660"/>
    </source>
</evidence>
<feature type="transmembrane region" description="Helical" evidence="12">
    <location>
        <begin position="470"/>
        <end position="489"/>
    </location>
</feature>
<keyword evidence="8 12" id="KW-0472">Membrane</keyword>
<evidence type="ECO:0000256" key="1">
    <source>
        <dbReference type="ARBA" id="ARBA00004651"/>
    </source>
</evidence>
<evidence type="ECO:0000256" key="4">
    <source>
        <dbReference type="ARBA" id="ARBA00022475"/>
    </source>
</evidence>
<keyword evidence="6 12" id="KW-0812">Transmembrane</keyword>
<feature type="domain" description="EXS" evidence="13">
    <location>
        <begin position="554"/>
        <end position="748"/>
    </location>
</feature>
<evidence type="ECO:0000256" key="2">
    <source>
        <dbReference type="ARBA" id="ARBA00009665"/>
    </source>
</evidence>
<keyword evidence="10" id="KW-0175">Coiled coil</keyword>
<feature type="region of interest" description="Disordered" evidence="11">
    <location>
        <begin position="159"/>
        <end position="196"/>
    </location>
</feature>
<feature type="compositionally biased region" description="Basic and acidic residues" evidence="11">
    <location>
        <begin position="783"/>
        <end position="800"/>
    </location>
</feature>
<evidence type="ECO:0000313" key="15">
    <source>
        <dbReference type="EnsemblPlants" id="AUR62032825-RA:cds"/>
    </source>
</evidence>
<keyword evidence="3" id="KW-0813">Transport</keyword>
<evidence type="ECO:0000256" key="5">
    <source>
        <dbReference type="ARBA" id="ARBA00022592"/>
    </source>
</evidence>
<feature type="region of interest" description="Disordered" evidence="11">
    <location>
        <begin position="783"/>
        <end position="820"/>
    </location>
</feature>
<evidence type="ECO:0000259" key="13">
    <source>
        <dbReference type="PROSITE" id="PS51380"/>
    </source>
</evidence>
<feature type="transmembrane region" description="Helical" evidence="12">
    <location>
        <begin position="387"/>
        <end position="410"/>
    </location>
</feature>
<dbReference type="PROSITE" id="PS51382">
    <property type="entry name" value="SPX"/>
    <property type="match status" value="1"/>
</dbReference>
<name>A0A803MNH4_CHEQI</name>
<reference evidence="15" key="1">
    <citation type="journal article" date="2017" name="Nature">
        <title>The genome of Chenopodium quinoa.</title>
        <authorList>
            <person name="Jarvis D.E."/>
            <person name="Ho Y.S."/>
            <person name="Lightfoot D.J."/>
            <person name="Schmoeckel S.M."/>
            <person name="Li B."/>
            <person name="Borm T.J.A."/>
            <person name="Ohyanagi H."/>
            <person name="Mineta K."/>
            <person name="Michell C.T."/>
            <person name="Saber N."/>
            <person name="Kharbatia N.M."/>
            <person name="Rupper R.R."/>
            <person name="Sharp A.R."/>
            <person name="Dally N."/>
            <person name="Boughton B.A."/>
            <person name="Woo Y.H."/>
            <person name="Gao G."/>
            <person name="Schijlen E.G.W.M."/>
            <person name="Guo X."/>
            <person name="Momin A.A."/>
            <person name="Negrao S."/>
            <person name="Al-Babili S."/>
            <person name="Gehring C."/>
            <person name="Roessner U."/>
            <person name="Jung C."/>
            <person name="Murphy K."/>
            <person name="Arold S.T."/>
            <person name="Gojobori T."/>
            <person name="van der Linden C.G."/>
            <person name="van Loo E.N."/>
            <person name="Jellen E.N."/>
            <person name="Maughan P.J."/>
            <person name="Tester M."/>
        </authorList>
    </citation>
    <scope>NUCLEOTIDE SEQUENCE [LARGE SCALE GENOMIC DNA]</scope>
    <source>
        <strain evidence="15">cv. PI 614886</strain>
    </source>
</reference>
<dbReference type="GO" id="GO:0016036">
    <property type="term" value="P:cellular response to phosphate starvation"/>
    <property type="evidence" value="ECO:0007669"/>
    <property type="project" value="TreeGrafter"/>
</dbReference>
<accession>A0A803MNH4</accession>
<dbReference type="InterPro" id="IPR012891">
    <property type="entry name" value="GCK_dom"/>
</dbReference>
<dbReference type="InterPro" id="IPR034092">
    <property type="entry name" value="PHO1_SPX"/>
</dbReference>
<evidence type="ECO:0000256" key="6">
    <source>
        <dbReference type="ARBA" id="ARBA00022692"/>
    </source>
</evidence>
<evidence type="ECO:0000256" key="3">
    <source>
        <dbReference type="ARBA" id="ARBA00022448"/>
    </source>
</evidence>
<keyword evidence="16" id="KW-1185">Reference proteome</keyword>
<comment type="subcellular location">
    <subcellularLocation>
        <location evidence="1">Cell membrane</location>
        <topology evidence="1">Multi-pass membrane protein</topology>
    </subcellularLocation>
</comment>
<feature type="coiled-coil region" evidence="10">
    <location>
        <begin position="227"/>
        <end position="254"/>
    </location>
</feature>
<evidence type="ECO:0000256" key="9">
    <source>
        <dbReference type="ARBA" id="ARBA00043939"/>
    </source>
</evidence>
<dbReference type="PANTHER" id="PTHR10783">
    <property type="entry name" value="XENOTROPIC AND POLYTROPIC RETROVIRUS RECEPTOR 1-RELATED"/>
    <property type="match status" value="1"/>
</dbReference>
<dbReference type="Proteomes" id="UP000596660">
    <property type="component" value="Unplaced"/>
</dbReference>
<comment type="function">
    <text evidence="9">May transport inorganic phosphate (Pi).</text>
</comment>
<dbReference type="InterPro" id="IPR004342">
    <property type="entry name" value="EXS_C"/>
</dbReference>
<feature type="transmembrane region" description="Helical" evidence="12">
    <location>
        <begin position="556"/>
        <end position="573"/>
    </location>
</feature>
<feature type="domain" description="SPX" evidence="14">
    <location>
        <begin position="1"/>
        <end position="294"/>
    </location>
</feature>
<dbReference type="SMART" id="SM01227">
    <property type="entry name" value="GCK"/>
    <property type="match status" value="1"/>
</dbReference>
<feature type="compositionally biased region" description="Basic and acidic residues" evidence="11">
    <location>
        <begin position="806"/>
        <end position="820"/>
    </location>
</feature>
<dbReference type="GO" id="GO:0005886">
    <property type="term" value="C:plasma membrane"/>
    <property type="evidence" value="ECO:0007669"/>
    <property type="project" value="UniProtKB-SubCell"/>
</dbReference>
<evidence type="ECO:0000256" key="10">
    <source>
        <dbReference type="SAM" id="Coils"/>
    </source>
</evidence>
<dbReference type="Gramene" id="AUR62032825-RA">
    <property type="protein sequence ID" value="AUR62032825-RA:cds"/>
    <property type="gene ID" value="AUR62032825"/>
</dbReference>
<evidence type="ECO:0000256" key="7">
    <source>
        <dbReference type="ARBA" id="ARBA00022989"/>
    </source>
</evidence>
<reference evidence="15" key="2">
    <citation type="submission" date="2021-03" db="UniProtKB">
        <authorList>
            <consortium name="EnsemblPlants"/>
        </authorList>
    </citation>
    <scope>IDENTIFICATION</scope>
</reference>
<keyword evidence="7 12" id="KW-1133">Transmembrane helix</keyword>